<proteinExistence type="predicted"/>
<reference evidence="1" key="1">
    <citation type="submission" date="2014-09" db="EMBL/GenBank/DDBJ databases">
        <authorList>
            <person name="Magalhaes I.L.F."/>
            <person name="Oliveira U."/>
            <person name="Santos F.R."/>
            <person name="Vidigal T.H.D.A."/>
            <person name="Brescovit A.D."/>
            <person name="Santos A.J."/>
        </authorList>
    </citation>
    <scope>NUCLEOTIDE SEQUENCE</scope>
    <source>
        <tissue evidence="1">Shoot tissue taken approximately 20 cm above the soil surface</tissue>
    </source>
</reference>
<keyword evidence="1" id="KW-0378">Hydrolase</keyword>
<name>A0A0A9GDP8_ARUDO</name>
<dbReference type="GO" id="GO:0016787">
    <property type="term" value="F:hydrolase activity"/>
    <property type="evidence" value="ECO:0007669"/>
    <property type="project" value="UniProtKB-KW"/>
</dbReference>
<organism evidence="1">
    <name type="scientific">Arundo donax</name>
    <name type="common">Giant reed</name>
    <name type="synonym">Donax arundinaceus</name>
    <dbReference type="NCBI Taxonomy" id="35708"/>
    <lineage>
        <taxon>Eukaryota</taxon>
        <taxon>Viridiplantae</taxon>
        <taxon>Streptophyta</taxon>
        <taxon>Embryophyta</taxon>
        <taxon>Tracheophyta</taxon>
        <taxon>Spermatophyta</taxon>
        <taxon>Magnoliopsida</taxon>
        <taxon>Liliopsida</taxon>
        <taxon>Poales</taxon>
        <taxon>Poaceae</taxon>
        <taxon>PACMAD clade</taxon>
        <taxon>Arundinoideae</taxon>
        <taxon>Arundineae</taxon>
        <taxon>Arundo</taxon>
    </lineage>
</organism>
<protein>
    <submittedName>
        <fullName evidence="1">Peptidyl-tRNA hydrolase</fullName>
    </submittedName>
</protein>
<dbReference type="EMBL" id="GBRH01177230">
    <property type="protein sequence ID" value="JAE20666.1"/>
    <property type="molecule type" value="Transcribed_RNA"/>
</dbReference>
<reference evidence="1" key="2">
    <citation type="journal article" date="2015" name="Data Brief">
        <title>Shoot transcriptome of the giant reed, Arundo donax.</title>
        <authorList>
            <person name="Barrero R.A."/>
            <person name="Guerrero F.D."/>
            <person name="Moolhuijzen P."/>
            <person name="Goolsby J.A."/>
            <person name="Tidwell J."/>
            <person name="Bellgard S.E."/>
            <person name="Bellgard M.I."/>
        </authorList>
    </citation>
    <scope>NUCLEOTIDE SEQUENCE</scope>
    <source>
        <tissue evidence="1">Shoot tissue taken approximately 20 cm above the soil surface</tissue>
    </source>
</reference>
<evidence type="ECO:0000313" key="1">
    <source>
        <dbReference type="EMBL" id="JAE20666.1"/>
    </source>
</evidence>
<dbReference type="AlphaFoldDB" id="A0A0A9GDP8"/>
<accession>A0A0A9GDP8</accession>
<sequence length="29" mass="3247">MLSQKLRAFLSAIINSKRWLGKASLVMSP</sequence>